<feature type="transmembrane region" description="Helical" evidence="6">
    <location>
        <begin position="144"/>
        <end position="169"/>
    </location>
</feature>
<evidence type="ECO:0000259" key="7">
    <source>
        <dbReference type="Pfam" id="PF00324"/>
    </source>
</evidence>
<dbReference type="Pfam" id="PF00324">
    <property type="entry name" value="AA_permease"/>
    <property type="match status" value="1"/>
</dbReference>
<dbReference type="AlphaFoldDB" id="A0A914XMX3"/>
<dbReference type="WBParaSite" id="PSAMB.scaffold908size38820.g9668.t1">
    <property type="protein sequence ID" value="PSAMB.scaffold908size38820.g9668.t1"/>
    <property type="gene ID" value="PSAMB.scaffold908size38820.g9668"/>
</dbReference>
<feature type="transmembrane region" description="Helical" evidence="6">
    <location>
        <begin position="314"/>
        <end position="336"/>
    </location>
</feature>
<dbReference type="FunFam" id="1.20.1740.10:FF:000022">
    <property type="entry name" value="Bumetanide-sensitive na-k-cl cotransport protein"/>
    <property type="match status" value="1"/>
</dbReference>
<feature type="transmembrane region" description="Helical" evidence="6">
    <location>
        <begin position="264"/>
        <end position="284"/>
    </location>
</feature>
<dbReference type="Pfam" id="PF03522">
    <property type="entry name" value="SLC12"/>
    <property type="match status" value="1"/>
</dbReference>
<sequence>MPSDFQVYTVDDAAQGLESTADDSSLKLRCETLEKPPNIDHYRKTIVHNVRMSTRPSIDDLLSGISQTGTLHKSEDKEHKTHDTVNGLGRQKDGAAGAGGPPPSTAARLKLGWIQGVFVRCMLNILGVMLYLRMSWMAGQAGLLFGTLIVILACTVTTLTAISMCTICTNGDVKGGGLYFLVSRSLGPEFGGSIGVIFSIANAVGAAMYVVGFAETVADLMKEHNVAIFDNGINDVRVIGLATCVLLMGIVFIGTGFESKMQMVLLVILTLSLINFVIGTFLPISKDQNLRGITGYSWTTLTANLMPAWRGESFFSVFGVFFPAATGIMAGANISGDLRDAQSGIPKGTLLAILVTTIIYLATVWITGTTTVRDADGFQALMYSNSSNTYITPPCASNETCAYGLMNYFQVMELESGWGPLITAGIFAATLSSALASLVSAPKIFQAVCRDRIFPYVSFFTKGYGKNDEPRRAYGLTFILAMLIILIGDLNVIAPIISNFFLAAYALINYACFDGSFSLTPGFRPTFKYYNKWVALLAALLCLVIMFVISWWTALITFLFFLLLFYYIHRRRPDANWGSSTQANAYKNAFTGILKLTKTEEHVKNYRPQLLVMTGNPASRRPLLDFASSITKGNSLIVCGHVLPHEVSLDVLKYMKKLDSRLNTWLLCSQKIKAFYSPVANTNIRHGTQALLQAAGMGKLRPNILLLGFKSNWKDDGPDGVQEIDDYVGLLRDAFDSGMGVGILRNGDQGLDHSHLLTRNRQLNETRTNDNVSLPSVSEFSNTGTHRRQMSTSSAPFNKILRLNDIDIEKDSMRTADSISRGSINCGFHLGEEDTETIDLDVNMEENTRVRSEFANVISMEYAVANAVSAQETNLTGTRIDLFPSMNRFRKREKKAVIDVWWLYDDGGLTLLVPYLLSLQKSYLEGADLRVFTIASSPDVLEQEQRSMAVLLSKFRIKCTEIFVVPDIEKEPSSTTVNEFEELIAPFRTSDSDPGSKLITEEVLKAQANRTKRQLRCRELLQHHSANAQLIILTLPVPRKRMFSSSLYMAWLDMLTRGMPPTLLIRGNQTSVLTFYS</sequence>
<feature type="transmembrane region" description="Helical" evidence="6">
    <location>
        <begin position="348"/>
        <end position="368"/>
    </location>
</feature>
<feature type="transmembrane region" description="Helical" evidence="6">
    <location>
        <begin position="190"/>
        <end position="211"/>
    </location>
</feature>
<protein>
    <submittedName>
        <fullName evidence="10">Solute carrier family 12 member 2</fullName>
    </submittedName>
</protein>
<proteinExistence type="predicted"/>
<evidence type="ECO:0000256" key="6">
    <source>
        <dbReference type="SAM" id="Phobius"/>
    </source>
</evidence>
<dbReference type="GO" id="GO:0055064">
    <property type="term" value="P:chloride ion homeostasis"/>
    <property type="evidence" value="ECO:0007669"/>
    <property type="project" value="TreeGrafter"/>
</dbReference>
<name>A0A914XMX3_9BILA</name>
<feature type="transmembrane region" description="Helical" evidence="6">
    <location>
        <begin position="473"/>
        <end position="494"/>
    </location>
</feature>
<feature type="compositionally biased region" description="Basic and acidic residues" evidence="5">
    <location>
        <begin position="72"/>
        <end position="83"/>
    </location>
</feature>
<accession>A0A914XMX3</accession>
<feature type="transmembrane region" description="Helical" evidence="6">
    <location>
        <begin position="418"/>
        <end position="441"/>
    </location>
</feature>
<organism evidence="9 10">
    <name type="scientific">Plectus sambesii</name>
    <dbReference type="NCBI Taxonomy" id="2011161"/>
    <lineage>
        <taxon>Eukaryota</taxon>
        <taxon>Metazoa</taxon>
        <taxon>Ecdysozoa</taxon>
        <taxon>Nematoda</taxon>
        <taxon>Chromadorea</taxon>
        <taxon>Plectida</taxon>
        <taxon>Plectina</taxon>
        <taxon>Plectoidea</taxon>
        <taxon>Plectidae</taxon>
        <taxon>Plectus</taxon>
    </lineage>
</organism>
<evidence type="ECO:0000259" key="8">
    <source>
        <dbReference type="Pfam" id="PF03522"/>
    </source>
</evidence>
<keyword evidence="3 6" id="KW-1133">Transmembrane helix</keyword>
<dbReference type="GO" id="GO:0055078">
    <property type="term" value="P:sodium ion homeostasis"/>
    <property type="evidence" value="ECO:0007669"/>
    <property type="project" value="TreeGrafter"/>
</dbReference>
<dbReference type="InterPro" id="IPR004841">
    <property type="entry name" value="AA-permease/SLC12A_dom"/>
</dbReference>
<feature type="transmembrane region" description="Helical" evidence="6">
    <location>
        <begin position="500"/>
        <end position="523"/>
    </location>
</feature>
<evidence type="ECO:0000256" key="4">
    <source>
        <dbReference type="ARBA" id="ARBA00023136"/>
    </source>
</evidence>
<evidence type="ECO:0000256" key="3">
    <source>
        <dbReference type="ARBA" id="ARBA00022989"/>
    </source>
</evidence>
<dbReference type="PANTHER" id="PTHR11827:SF103">
    <property type="entry name" value="SODIUM CHLORIDE COTRANSPORTER 69, ISOFORM E"/>
    <property type="match status" value="1"/>
</dbReference>
<feature type="transmembrane region" description="Helical" evidence="6">
    <location>
        <begin position="111"/>
        <end position="132"/>
    </location>
</feature>
<reference evidence="10" key="1">
    <citation type="submission" date="2022-11" db="UniProtKB">
        <authorList>
            <consortium name="WormBaseParasite"/>
        </authorList>
    </citation>
    <scope>IDENTIFICATION</scope>
</reference>
<dbReference type="NCBIfam" id="TIGR00930">
    <property type="entry name" value="2a30"/>
    <property type="match status" value="1"/>
</dbReference>
<comment type="subcellular location">
    <subcellularLocation>
        <location evidence="1">Membrane</location>
        <topology evidence="1">Multi-pass membrane protein</topology>
    </subcellularLocation>
</comment>
<evidence type="ECO:0000313" key="9">
    <source>
        <dbReference type="Proteomes" id="UP000887566"/>
    </source>
</evidence>
<feature type="domain" description="Amino acid permease/ SLC12A" evidence="7">
    <location>
        <begin position="116"/>
        <end position="611"/>
    </location>
</feature>
<dbReference type="Proteomes" id="UP000887566">
    <property type="component" value="Unplaced"/>
</dbReference>
<feature type="transmembrane region" description="Helical" evidence="6">
    <location>
        <begin position="535"/>
        <end position="568"/>
    </location>
</feature>
<dbReference type="GO" id="GO:0006884">
    <property type="term" value="P:cell volume homeostasis"/>
    <property type="evidence" value="ECO:0007669"/>
    <property type="project" value="TreeGrafter"/>
</dbReference>
<dbReference type="PANTHER" id="PTHR11827">
    <property type="entry name" value="SOLUTE CARRIER FAMILY 12, CATION COTRANSPORTERS"/>
    <property type="match status" value="1"/>
</dbReference>
<feature type="region of interest" description="Disordered" evidence="5">
    <location>
        <begin position="769"/>
        <end position="792"/>
    </location>
</feature>
<feature type="domain" description="SLC12A transporter C-terminal" evidence="8">
    <location>
        <begin position="620"/>
        <end position="1077"/>
    </location>
</feature>
<dbReference type="Gene3D" id="1.20.1740.10">
    <property type="entry name" value="Amino acid/polyamine transporter I"/>
    <property type="match status" value="1"/>
</dbReference>
<dbReference type="GO" id="GO:1990573">
    <property type="term" value="P:potassium ion import across plasma membrane"/>
    <property type="evidence" value="ECO:0007669"/>
    <property type="project" value="TreeGrafter"/>
</dbReference>
<keyword evidence="2 6" id="KW-0812">Transmembrane</keyword>
<evidence type="ECO:0000256" key="5">
    <source>
        <dbReference type="SAM" id="MobiDB-lite"/>
    </source>
</evidence>
<evidence type="ECO:0000256" key="1">
    <source>
        <dbReference type="ARBA" id="ARBA00004141"/>
    </source>
</evidence>
<evidence type="ECO:0000313" key="10">
    <source>
        <dbReference type="WBParaSite" id="PSAMB.scaffold908size38820.g9668.t1"/>
    </source>
</evidence>
<dbReference type="InterPro" id="IPR018491">
    <property type="entry name" value="SLC12_C"/>
</dbReference>
<dbReference type="GO" id="GO:0008511">
    <property type="term" value="F:sodium:potassium:chloride symporter activity"/>
    <property type="evidence" value="ECO:0007669"/>
    <property type="project" value="TreeGrafter"/>
</dbReference>
<dbReference type="GO" id="GO:0016020">
    <property type="term" value="C:membrane"/>
    <property type="evidence" value="ECO:0007669"/>
    <property type="project" value="UniProtKB-SubCell"/>
</dbReference>
<keyword evidence="9" id="KW-1185">Reference proteome</keyword>
<evidence type="ECO:0000256" key="2">
    <source>
        <dbReference type="ARBA" id="ARBA00022692"/>
    </source>
</evidence>
<dbReference type="InterPro" id="IPR004842">
    <property type="entry name" value="SLC12A_fam"/>
</dbReference>
<feature type="transmembrane region" description="Helical" evidence="6">
    <location>
        <begin position="238"/>
        <end position="257"/>
    </location>
</feature>
<dbReference type="GO" id="GO:0055075">
    <property type="term" value="P:potassium ion homeostasis"/>
    <property type="evidence" value="ECO:0007669"/>
    <property type="project" value="TreeGrafter"/>
</dbReference>
<feature type="region of interest" description="Disordered" evidence="5">
    <location>
        <begin position="71"/>
        <end position="102"/>
    </location>
</feature>
<keyword evidence="4 6" id="KW-0472">Membrane</keyword>